<dbReference type="InterPro" id="IPR042119">
    <property type="entry name" value="QueA_dom2"/>
</dbReference>
<evidence type="ECO:0000256" key="4">
    <source>
        <dbReference type="ARBA" id="ARBA00022785"/>
    </source>
</evidence>
<gene>
    <name evidence="5 6" type="primary">queA</name>
    <name evidence="6" type="ordered locus">WS0868</name>
</gene>
<comment type="pathway">
    <text evidence="5">tRNA modification; tRNA-queuosine biosynthesis.</text>
</comment>
<accession>Q7M9J7</accession>
<dbReference type="Gene3D" id="2.40.10.240">
    <property type="entry name" value="QueA-like"/>
    <property type="match status" value="1"/>
</dbReference>
<dbReference type="STRING" id="273121.WS0868"/>
<dbReference type="NCBIfam" id="TIGR00113">
    <property type="entry name" value="queA"/>
    <property type="match status" value="1"/>
</dbReference>
<sequence length="343" mass="39126">MKSNDPFSLLTYDYELPEELIASHPIHPKNQARLLVYNRKDGSILHTHFSEFERFIPQEALIVFNDTKVIKARFFGKKESGGGVELLYHKPLGVERFWVQIKGRVKLGQTLLLAEGWRAQILALGEGGFREVSFWDERGVKVELAQLLLFLERQGHVPLPPYIKRTDTALDEVEYQSVFAKHEGAIAAPTASLHFEETDMVRLKERFDHAFVTLHVGAGTFLGVESEDIRNHSMHKERYFISESSAQKIKQASQILAIGTTAARTIEYYVRTSKKEGECDLFLHPGNPPLKTTALLTNFHLPQSTLLMLVSAFITPKECQRVYAQALKERYRFFSYGDGMLIL</sequence>
<dbReference type="InterPro" id="IPR036100">
    <property type="entry name" value="QueA_sf"/>
</dbReference>
<dbReference type="PANTHER" id="PTHR30307">
    <property type="entry name" value="S-ADENOSYLMETHIONINE:TRNA RIBOSYLTRANSFERASE-ISOMERASE"/>
    <property type="match status" value="1"/>
</dbReference>
<evidence type="ECO:0000256" key="2">
    <source>
        <dbReference type="ARBA" id="ARBA00022679"/>
    </source>
</evidence>
<keyword evidence="7" id="KW-1185">Reference proteome</keyword>
<comment type="function">
    <text evidence="5">Transfers and isomerizes the ribose moiety from AdoMet to the 7-aminomethyl group of 7-deazaguanine (preQ1-tRNA) to give epoxyqueuosine (oQ-tRNA).</text>
</comment>
<comment type="catalytic activity">
    <reaction evidence="5">
        <text>7-aminomethyl-7-carbaguanosine(34) in tRNA + S-adenosyl-L-methionine = epoxyqueuosine(34) in tRNA + adenine + L-methionine + 2 H(+)</text>
        <dbReference type="Rhea" id="RHEA:32155"/>
        <dbReference type="Rhea" id="RHEA-COMP:10342"/>
        <dbReference type="Rhea" id="RHEA-COMP:18582"/>
        <dbReference type="ChEBI" id="CHEBI:15378"/>
        <dbReference type="ChEBI" id="CHEBI:16708"/>
        <dbReference type="ChEBI" id="CHEBI:57844"/>
        <dbReference type="ChEBI" id="CHEBI:59789"/>
        <dbReference type="ChEBI" id="CHEBI:82833"/>
        <dbReference type="ChEBI" id="CHEBI:194443"/>
        <dbReference type="EC" id="2.4.99.17"/>
    </reaction>
</comment>
<keyword evidence="6" id="KW-0413">Isomerase</keyword>
<proteinExistence type="inferred from homology"/>
<reference evidence="6 7" key="1">
    <citation type="journal article" date="2003" name="Proc. Natl. Acad. Sci. U.S.A.">
        <title>Complete genome sequence and analysis of Wolinella succinogenes.</title>
        <authorList>
            <person name="Baar C."/>
            <person name="Eppinger M."/>
            <person name="Raddatz G."/>
            <person name="Simon JM."/>
            <person name="Lanz C."/>
            <person name="Klimmek O."/>
            <person name="Nandakumar R."/>
            <person name="Gross R."/>
            <person name="Rosinus A."/>
            <person name="Keller H."/>
            <person name="Jagtap P."/>
            <person name="Linke B."/>
            <person name="Meyer F."/>
            <person name="Lederer H."/>
            <person name="Schuster S.C."/>
        </authorList>
    </citation>
    <scope>NUCLEOTIDE SEQUENCE [LARGE SCALE GENOMIC DNA]</scope>
    <source>
        <strain evidence="7">ATCC 29543 / DSM 1740 / CCUG 13145 / JCM 31913 / LMG 7466 / NCTC 11488 / FDC 602W</strain>
    </source>
</reference>
<evidence type="ECO:0000256" key="3">
    <source>
        <dbReference type="ARBA" id="ARBA00022691"/>
    </source>
</evidence>
<dbReference type="HAMAP" id="MF_00113">
    <property type="entry name" value="QueA"/>
    <property type="match status" value="1"/>
</dbReference>
<dbReference type="Gene3D" id="3.40.1780.10">
    <property type="entry name" value="QueA-like"/>
    <property type="match status" value="1"/>
</dbReference>
<dbReference type="eggNOG" id="COG0809">
    <property type="taxonomic scope" value="Bacteria"/>
</dbReference>
<dbReference type="UniPathway" id="UPA00392"/>
<dbReference type="EMBL" id="BX571659">
    <property type="protein sequence ID" value="CAE09977.1"/>
    <property type="molecule type" value="Genomic_DNA"/>
</dbReference>
<keyword evidence="4 5" id="KW-0671">Queuosine biosynthesis</keyword>
<dbReference type="GO" id="GO:0051075">
    <property type="term" value="F:S-adenosylmethionine:tRNA ribosyltransferase-isomerase activity"/>
    <property type="evidence" value="ECO:0007669"/>
    <property type="project" value="UniProtKB-EC"/>
</dbReference>
<dbReference type="KEGG" id="wsu:WS0868"/>
<dbReference type="NCBIfam" id="NF001140">
    <property type="entry name" value="PRK00147.1"/>
    <property type="match status" value="1"/>
</dbReference>
<organism evidence="7">
    <name type="scientific">Wolinella succinogenes (strain ATCC 29543 / DSM 1740 / CCUG 13145 / JCM 31913 / LMG 7466 / NCTC 11488 / FDC 602W)</name>
    <name type="common">Vibrio succinogenes</name>
    <dbReference type="NCBI Taxonomy" id="273121"/>
    <lineage>
        <taxon>Bacteria</taxon>
        <taxon>Pseudomonadati</taxon>
        <taxon>Campylobacterota</taxon>
        <taxon>Epsilonproteobacteria</taxon>
        <taxon>Campylobacterales</taxon>
        <taxon>Helicobacteraceae</taxon>
        <taxon>Wolinella</taxon>
    </lineage>
</organism>
<dbReference type="RefSeq" id="WP_011138774.1">
    <property type="nucleotide sequence ID" value="NC_005090.1"/>
</dbReference>
<dbReference type="Pfam" id="PF02547">
    <property type="entry name" value="Queuosine_synth"/>
    <property type="match status" value="1"/>
</dbReference>
<comment type="similarity">
    <text evidence="5">Belongs to the QueA family.</text>
</comment>
<dbReference type="PANTHER" id="PTHR30307:SF0">
    <property type="entry name" value="S-ADENOSYLMETHIONINE:TRNA RIBOSYLTRANSFERASE-ISOMERASE"/>
    <property type="match status" value="1"/>
</dbReference>
<comment type="subcellular location">
    <subcellularLocation>
        <location evidence="5">Cytoplasm</location>
    </subcellularLocation>
</comment>
<name>Q7M9J7_WOLSU</name>
<dbReference type="EC" id="2.4.99.17" evidence="5"/>
<dbReference type="SUPFAM" id="SSF111337">
    <property type="entry name" value="QueA-like"/>
    <property type="match status" value="1"/>
</dbReference>
<evidence type="ECO:0000313" key="6">
    <source>
        <dbReference type="EMBL" id="CAE09977.1"/>
    </source>
</evidence>
<protein>
    <recommendedName>
        <fullName evidence="5">S-adenosylmethionine:tRNA ribosyltransferase-isomerase</fullName>
        <ecNumber evidence="5">2.4.99.17</ecNumber>
    </recommendedName>
    <alternativeName>
        <fullName evidence="5">Queuosine biosynthesis protein QueA</fullName>
    </alternativeName>
</protein>
<keyword evidence="1 5" id="KW-0963">Cytoplasm</keyword>
<dbReference type="AlphaFoldDB" id="Q7M9J7"/>
<comment type="subunit">
    <text evidence="5">Monomer.</text>
</comment>
<evidence type="ECO:0000256" key="1">
    <source>
        <dbReference type="ARBA" id="ARBA00022490"/>
    </source>
</evidence>
<dbReference type="HOGENOM" id="CLU_039110_1_0_7"/>
<dbReference type="GO" id="GO:0008616">
    <property type="term" value="P:tRNA queuosine(34) biosynthetic process"/>
    <property type="evidence" value="ECO:0007669"/>
    <property type="project" value="UniProtKB-UniRule"/>
</dbReference>
<evidence type="ECO:0000256" key="5">
    <source>
        <dbReference type="HAMAP-Rule" id="MF_00113"/>
    </source>
</evidence>
<dbReference type="InterPro" id="IPR003699">
    <property type="entry name" value="QueA"/>
</dbReference>
<keyword evidence="2 5" id="KW-0808">Transferase</keyword>
<dbReference type="GO" id="GO:0005737">
    <property type="term" value="C:cytoplasm"/>
    <property type="evidence" value="ECO:0007669"/>
    <property type="project" value="UniProtKB-SubCell"/>
</dbReference>
<evidence type="ECO:0000313" key="7">
    <source>
        <dbReference type="Proteomes" id="UP000000422"/>
    </source>
</evidence>
<dbReference type="Proteomes" id="UP000000422">
    <property type="component" value="Chromosome"/>
</dbReference>
<dbReference type="InterPro" id="IPR042118">
    <property type="entry name" value="QueA_dom1"/>
</dbReference>
<keyword evidence="3 5" id="KW-0949">S-adenosyl-L-methionine</keyword>